<proteinExistence type="predicted"/>
<dbReference type="Pfam" id="PF08268">
    <property type="entry name" value="FBA_3"/>
    <property type="match status" value="1"/>
</dbReference>
<sequence>MADAGYPDLPTDVPVEILLRLPPSSRRRFRLICRLWRDLIGERTTDMQSRATALLWIISEARKRYNNVCKFDTIQVLTLGKASWREMQTGTVGGGRCHLDAGIISIDGTTYWVTEEPAIRVVSFDLEHERITDFKRLPAHSTTPDQYNLTEVHGRLGIVFHNCSTTTEVWILDKGRRWSHRYSLRQQDLLRPHFVYGEHVLTLEGALICAHYRRKGMWSSNNPEPVMVSNRAQGTVVAEINSNEFCFRSVHHRIFPYVKTMEPLRPCSEVLQLQQIHNSSFMRQLPASGEELRAFGGCGQLLHRCMGCSILFCCFELCMRCWLVHTAAQEKVNRIEGVSIMLPITDA</sequence>
<dbReference type="SUPFAM" id="SSF81383">
    <property type="entry name" value="F-box domain"/>
    <property type="match status" value="1"/>
</dbReference>
<dbReference type="InterPro" id="IPR017451">
    <property type="entry name" value="F-box-assoc_interact_dom"/>
</dbReference>
<dbReference type="EnsemblPlants" id="EMT33582">
    <property type="protein sequence ID" value="EMT33582"/>
    <property type="gene ID" value="F775_23061"/>
</dbReference>
<dbReference type="PANTHER" id="PTHR31111:SF133">
    <property type="entry name" value="OS07G0196600 PROTEIN"/>
    <property type="match status" value="1"/>
</dbReference>
<dbReference type="NCBIfam" id="TIGR01640">
    <property type="entry name" value="F_box_assoc_1"/>
    <property type="match status" value="1"/>
</dbReference>
<protein>
    <submittedName>
        <fullName evidence="1">Uncharacterized protein</fullName>
    </submittedName>
</protein>
<dbReference type="SMART" id="SM00256">
    <property type="entry name" value="FBOX"/>
    <property type="match status" value="1"/>
</dbReference>
<name>N1R5E2_AEGTA</name>
<evidence type="ECO:0000313" key="1">
    <source>
        <dbReference type="EnsemblPlants" id="EMT33582"/>
    </source>
</evidence>
<organism evidence="1">
    <name type="scientific">Aegilops tauschii</name>
    <name type="common">Tausch's goatgrass</name>
    <name type="synonym">Aegilops squarrosa</name>
    <dbReference type="NCBI Taxonomy" id="37682"/>
    <lineage>
        <taxon>Eukaryota</taxon>
        <taxon>Viridiplantae</taxon>
        <taxon>Streptophyta</taxon>
        <taxon>Embryophyta</taxon>
        <taxon>Tracheophyta</taxon>
        <taxon>Spermatophyta</taxon>
        <taxon>Magnoliopsida</taxon>
        <taxon>Liliopsida</taxon>
        <taxon>Poales</taxon>
        <taxon>Poaceae</taxon>
        <taxon>BOP clade</taxon>
        <taxon>Pooideae</taxon>
        <taxon>Triticodae</taxon>
        <taxon>Triticeae</taxon>
        <taxon>Triticinae</taxon>
        <taxon>Aegilops</taxon>
    </lineage>
</organism>
<reference evidence="1" key="1">
    <citation type="submission" date="2015-06" db="UniProtKB">
        <authorList>
            <consortium name="EnsemblPlants"/>
        </authorList>
    </citation>
    <scope>IDENTIFICATION</scope>
</reference>
<dbReference type="InterPro" id="IPR013187">
    <property type="entry name" value="F-box-assoc_dom_typ3"/>
</dbReference>
<dbReference type="InterPro" id="IPR001810">
    <property type="entry name" value="F-box_dom"/>
</dbReference>
<dbReference type="PANTHER" id="PTHR31111">
    <property type="entry name" value="BNAA05G37150D PROTEIN-RELATED"/>
    <property type="match status" value="1"/>
</dbReference>
<accession>N1R5E2</accession>
<dbReference type="Pfam" id="PF00646">
    <property type="entry name" value="F-box"/>
    <property type="match status" value="1"/>
</dbReference>
<dbReference type="AlphaFoldDB" id="N1R5E2"/>
<dbReference type="InterPro" id="IPR036047">
    <property type="entry name" value="F-box-like_dom_sf"/>
</dbReference>
<dbReference type="Gene3D" id="1.20.1280.50">
    <property type="match status" value="1"/>
</dbReference>